<evidence type="ECO:0000256" key="1">
    <source>
        <dbReference type="ARBA" id="ARBA00022737"/>
    </source>
</evidence>
<evidence type="ECO:0000313" key="6">
    <source>
        <dbReference type="EMBL" id="OWF42573.1"/>
    </source>
</evidence>
<dbReference type="Proteomes" id="UP000242188">
    <property type="component" value="Unassembled WGS sequence"/>
</dbReference>
<dbReference type="PANTHER" id="PTHR24171">
    <property type="entry name" value="ANKYRIN REPEAT DOMAIN-CONTAINING PROTEIN 39-RELATED"/>
    <property type="match status" value="1"/>
</dbReference>
<feature type="transmembrane region" description="Helical" evidence="5">
    <location>
        <begin position="30"/>
        <end position="49"/>
    </location>
</feature>
<keyword evidence="5" id="KW-0812">Transmembrane</keyword>
<evidence type="ECO:0000256" key="5">
    <source>
        <dbReference type="SAM" id="Phobius"/>
    </source>
</evidence>
<dbReference type="EMBL" id="NEDP02005257">
    <property type="protein sequence ID" value="OWF42573.1"/>
    <property type="molecule type" value="Genomic_DNA"/>
</dbReference>
<dbReference type="Gene3D" id="1.25.40.20">
    <property type="entry name" value="Ankyrin repeat-containing domain"/>
    <property type="match status" value="1"/>
</dbReference>
<protein>
    <submittedName>
        <fullName evidence="6">Tankyrase-2</fullName>
    </submittedName>
</protein>
<proteinExistence type="predicted"/>
<dbReference type="STRING" id="6573.A0A210Q1E9"/>
<reference evidence="6 7" key="1">
    <citation type="journal article" date="2017" name="Nat. Ecol. Evol.">
        <title>Scallop genome provides insights into evolution of bilaterian karyotype and development.</title>
        <authorList>
            <person name="Wang S."/>
            <person name="Zhang J."/>
            <person name="Jiao W."/>
            <person name="Li J."/>
            <person name="Xun X."/>
            <person name="Sun Y."/>
            <person name="Guo X."/>
            <person name="Huan P."/>
            <person name="Dong B."/>
            <person name="Zhang L."/>
            <person name="Hu X."/>
            <person name="Sun X."/>
            <person name="Wang J."/>
            <person name="Zhao C."/>
            <person name="Wang Y."/>
            <person name="Wang D."/>
            <person name="Huang X."/>
            <person name="Wang R."/>
            <person name="Lv J."/>
            <person name="Li Y."/>
            <person name="Zhang Z."/>
            <person name="Liu B."/>
            <person name="Lu W."/>
            <person name="Hui Y."/>
            <person name="Liang J."/>
            <person name="Zhou Z."/>
            <person name="Hou R."/>
            <person name="Li X."/>
            <person name="Liu Y."/>
            <person name="Li H."/>
            <person name="Ning X."/>
            <person name="Lin Y."/>
            <person name="Zhao L."/>
            <person name="Xing Q."/>
            <person name="Dou J."/>
            <person name="Li Y."/>
            <person name="Mao J."/>
            <person name="Guo H."/>
            <person name="Dou H."/>
            <person name="Li T."/>
            <person name="Mu C."/>
            <person name="Jiang W."/>
            <person name="Fu Q."/>
            <person name="Fu X."/>
            <person name="Miao Y."/>
            <person name="Liu J."/>
            <person name="Yu Q."/>
            <person name="Li R."/>
            <person name="Liao H."/>
            <person name="Li X."/>
            <person name="Kong Y."/>
            <person name="Jiang Z."/>
            <person name="Chourrout D."/>
            <person name="Li R."/>
            <person name="Bao Z."/>
        </authorList>
    </citation>
    <scope>NUCLEOTIDE SEQUENCE [LARGE SCALE GENOMIC DNA]</scope>
    <source>
        <strain evidence="6 7">PY_sf001</strain>
    </source>
</reference>
<dbReference type="InterPro" id="IPR036770">
    <property type="entry name" value="Ankyrin_rpt-contain_sf"/>
</dbReference>
<dbReference type="Pfam" id="PF12796">
    <property type="entry name" value="Ank_2"/>
    <property type="match status" value="1"/>
</dbReference>
<keyword evidence="2 3" id="KW-0040">ANK repeat</keyword>
<evidence type="ECO:0000256" key="4">
    <source>
        <dbReference type="SAM" id="MobiDB-lite"/>
    </source>
</evidence>
<dbReference type="OrthoDB" id="194358at2759"/>
<dbReference type="PROSITE" id="PS50088">
    <property type="entry name" value="ANK_REPEAT"/>
    <property type="match status" value="1"/>
</dbReference>
<comment type="caution">
    <text evidence="6">The sequence shown here is derived from an EMBL/GenBank/DDBJ whole genome shotgun (WGS) entry which is preliminary data.</text>
</comment>
<keyword evidence="5" id="KW-0472">Membrane</keyword>
<feature type="region of interest" description="Disordered" evidence="4">
    <location>
        <begin position="307"/>
        <end position="327"/>
    </location>
</feature>
<feature type="compositionally biased region" description="Polar residues" evidence="4">
    <location>
        <begin position="312"/>
        <end position="327"/>
    </location>
</feature>
<evidence type="ECO:0000256" key="3">
    <source>
        <dbReference type="PROSITE-ProRule" id="PRU00023"/>
    </source>
</evidence>
<accession>A0A210Q1E9</accession>
<dbReference type="InterPro" id="IPR002110">
    <property type="entry name" value="Ankyrin_rpt"/>
</dbReference>
<gene>
    <name evidence="6" type="ORF">KP79_PYT19138</name>
</gene>
<evidence type="ECO:0000313" key="7">
    <source>
        <dbReference type="Proteomes" id="UP000242188"/>
    </source>
</evidence>
<keyword evidence="1" id="KW-0677">Repeat</keyword>
<feature type="repeat" description="ANK" evidence="3">
    <location>
        <begin position="185"/>
        <end position="217"/>
    </location>
</feature>
<sequence>MTLKLFTSYTRACGSDENGEDHVGRLNRGALPYNVIVLLYLVMVAIMNVSKDHLPDIIMGWLQIYKQNRNVLAIMISITVTYALKIMADEEFNVLRDLQTHLRTAQVPFEQLSTLAKQGDDKHWALDKQDFQLVERFLTENISVEGNGPEVMQSQLYIACFWGIKDIVMALLAKGCDPNSQNKGTLWTPLHAASFQEHGPIVMVLLESGAQPELPDSEGRTPKDFASASDKIWPHFAMLGLSRSRKSELIEKGVIKKVTADAGSKNRQAYTAPGQGIRMAADSRPESAYAYNSDPFIHAAVTGDVLADQEDSQSQQKMSKPQFTLWR</sequence>
<dbReference type="AlphaFoldDB" id="A0A210Q1E9"/>
<keyword evidence="7" id="KW-1185">Reference proteome</keyword>
<keyword evidence="5" id="KW-1133">Transmembrane helix</keyword>
<feature type="transmembrane region" description="Helical" evidence="5">
    <location>
        <begin position="70"/>
        <end position="88"/>
    </location>
</feature>
<organism evidence="6 7">
    <name type="scientific">Mizuhopecten yessoensis</name>
    <name type="common">Japanese scallop</name>
    <name type="synonym">Patinopecten yessoensis</name>
    <dbReference type="NCBI Taxonomy" id="6573"/>
    <lineage>
        <taxon>Eukaryota</taxon>
        <taxon>Metazoa</taxon>
        <taxon>Spiralia</taxon>
        <taxon>Lophotrochozoa</taxon>
        <taxon>Mollusca</taxon>
        <taxon>Bivalvia</taxon>
        <taxon>Autobranchia</taxon>
        <taxon>Pteriomorphia</taxon>
        <taxon>Pectinida</taxon>
        <taxon>Pectinoidea</taxon>
        <taxon>Pectinidae</taxon>
        <taxon>Mizuhopecten</taxon>
    </lineage>
</organism>
<dbReference type="SUPFAM" id="SSF48403">
    <property type="entry name" value="Ankyrin repeat"/>
    <property type="match status" value="1"/>
</dbReference>
<name>A0A210Q1E9_MIZYE</name>
<evidence type="ECO:0000256" key="2">
    <source>
        <dbReference type="ARBA" id="ARBA00023043"/>
    </source>
</evidence>